<dbReference type="Proteomes" id="UP000093000">
    <property type="component" value="Unassembled WGS sequence"/>
</dbReference>
<accession>A0A1C7N3R4</accession>
<sequence length="134" mass="15671">MAASNKVQEIHNNIVRYLRENELAKYRSVCKNWWFAASKKLFQVVQIHEFCHAVSLTNGLLLNPLIGTFIHTLDLEYLDCIEYFEYTDDYQAQSSQDIFTIFVHYAPNIKYARLSDVLYGKFYKAINASCCSEH</sequence>
<proteinExistence type="predicted"/>
<evidence type="ECO:0008006" key="3">
    <source>
        <dbReference type="Google" id="ProtNLM"/>
    </source>
</evidence>
<organism evidence="1 2">
    <name type="scientific">Choanephora cucurbitarum</name>
    <dbReference type="NCBI Taxonomy" id="101091"/>
    <lineage>
        <taxon>Eukaryota</taxon>
        <taxon>Fungi</taxon>
        <taxon>Fungi incertae sedis</taxon>
        <taxon>Mucoromycota</taxon>
        <taxon>Mucoromycotina</taxon>
        <taxon>Mucoromycetes</taxon>
        <taxon>Mucorales</taxon>
        <taxon>Mucorineae</taxon>
        <taxon>Choanephoraceae</taxon>
        <taxon>Choanephoroideae</taxon>
        <taxon>Choanephora</taxon>
    </lineage>
</organism>
<evidence type="ECO:0000313" key="2">
    <source>
        <dbReference type="Proteomes" id="UP000093000"/>
    </source>
</evidence>
<evidence type="ECO:0000313" key="1">
    <source>
        <dbReference type="EMBL" id="OBZ83638.1"/>
    </source>
</evidence>
<dbReference type="AlphaFoldDB" id="A0A1C7N3R4"/>
<reference evidence="1 2" key="1">
    <citation type="submission" date="2016-03" db="EMBL/GenBank/DDBJ databases">
        <title>Choanephora cucurbitarum.</title>
        <authorList>
            <person name="Min B."/>
            <person name="Park H."/>
            <person name="Park J.-H."/>
            <person name="Shin H.-D."/>
            <person name="Choi I.-G."/>
        </authorList>
    </citation>
    <scope>NUCLEOTIDE SEQUENCE [LARGE SCALE GENOMIC DNA]</scope>
    <source>
        <strain evidence="1 2">KUS-F28377</strain>
    </source>
</reference>
<name>A0A1C7N3R4_9FUNG</name>
<comment type="caution">
    <text evidence="1">The sequence shown here is derived from an EMBL/GenBank/DDBJ whole genome shotgun (WGS) entry which is preliminary data.</text>
</comment>
<dbReference type="EMBL" id="LUGH01000628">
    <property type="protein sequence ID" value="OBZ83638.1"/>
    <property type="molecule type" value="Genomic_DNA"/>
</dbReference>
<protein>
    <recommendedName>
        <fullName evidence="3">F-box domain-containing protein</fullName>
    </recommendedName>
</protein>
<keyword evidence="2" id="KW-1185">Reference proteome</keyword>
<dbReference type="InParanoid" id="A0A1C7N3R4"/>
<gene>
    <name evidence="1" type="ORF">A0J61_08313</name>
</gene>